<dbReference type="Proteomes" id="UP000628854">
    <property type="component" value="Unassembled WGS sequence"/>
</dbReference>
<evidence type="ECO:0000313" key="3">
    <source>
        <dbReference type="Proteomes" id="UP000628854"/>
    </source>
</evidence>
<keyword evidence="1" id="KW-0472">Membrane</keyword>
<dbReference type="RefSeq" id="WP_084392101.1">
    <property type="nucleotide sequence ID" value="NZ_BMKF01000002.1"/>
</dbReference>
<feature type="transmembrane region" description="Helical" evidence="1">
    <location>
        <begin position="384"/>
        <end position="405"/>
    </location>
</feature>
<reference evidence="3" key="1">
    <citation type="journal article" date="2019" name="Int. J. Syst. Evol. Microbiol.">
        <title>The Global Catalogue of Microorganisms (GCM) 10K type strain sequencing project: providing services to taxonomists for standard genome sequencing and annotation.</title>
        <authorList>
            <consortium name="The Broad Institute Genomics Platform"/>
            <consortium name="The Broad Institute Genome Sequencing Center for Infectious Disease"/>
            <person name="Wu L."/>
            <person name="Ma J."/>
        </authorList>
    </citation>
    <scope>NUCLEOTIDE SEQUENCE [LARGE SCALE GENOMIC DNA]</scope>
    <source>
        <strain evidence="3">CGMCC 1.15928</strain>
    </source>
</reference>
<dbReference type="EMBL" id="BMKF01000002">
    <property type="protein sequence ID" value="GGB72704.1"/>
    <property type="molecule type" value="Genomic_DNA"/>
</dbReference>
<comment type="caution">
    <text evidence="2">The sequence shown here is derived from an EMBL/GenBank/DDBJ whole genome shotgun (WGS) entry which is preliminary data.</text>
</comment>
<protein>
    <submittedName>
        <fullName evidence="2">Uncharacterized protein</fullName>
    </submittedName>
</protein>
<keyword evidence="3" id="KW-1185">Reference proteome</keyword>
<keyword evidence="1" id="KW-1133">Transmembrane helix</keyword>
<name>A0ABQ1JMI1_9PROT</name>
<organism evidence="2 3">
    <name type="scientific">Henriciella pelagia</name>
    <dbReference type="NCBI Taxonomy" id="1977912"/>
    <lineage>
        <taxon>Bacteria</taxon>
        <taxon>Pseudomonadati</taxon>
        <taxon>Pseudomonadota</taxon>
        <taxon>Alphaproteobacteria</taxon>
        <taxon>Hyphomonadales</taxon>
        <taxon>Hyphomonadaceae</taxon>
        <taxon>Henriciella</taxon>
    </lineage>
</organism>
<keyword evidence="1" id="KW-0812">Transmembrane</keyword>
<proteinExistence type="predicted"/>
<feature type="transmembrane region" description="Helical" evidence="1">
    <location>
        <begin position="425"/>
        <end position="445"/>
    </location>
</feature>
<evidence type="ECO:0000313" key="2">
    <source>
        <dbReference type="EMBL" id="GGB72704.1"/>
    </source>
</evidence>
<gene>
    <name evidence="2" type="ORF">GCM10011503_21720</name>
</gene>
<evidence type="ECO:0000256" key="1">
    <source>
        <dbReference type="SAM" id="Phobius"/>
    </source>
</evidence>
<sequence length="448" mass="50838">MKFGLSVPFRTLLNAESEHLSVHRQEAARELERAFSSAAARAEVMSVEVLEPSLDDTKRGLRTLADDSIPWFCRPLAKVHLSDVYFREVITRFADAHDDPLWRPLIASLELGGYIECFDNTLAVASLTGALDLSRVPSGVDPSVFECFLSDLADAAVQDFSNTILSEPLSALSGRKVGGAPFTRPQNAYLIFSDLNHHPYPRWSQEDHAMFWAHRIYVVDEEMRNSPAVMQLLRAGDILTLGKNVRDGCHLHVGSSVVGEAGLLEDFLRSCSVSQYFYCLFDILNSNQNRMYREIASQDSMKQMRRSIKNYHRMENFIEFTGNELSNAEISFQGNRRVLFDSLNEVFGTRQLIDAVRRRDELVQSRLDRKSFLLQRSDRRTLQFVIFLLGAAQLLSLVVDLFDFAGETRNFEIAGAYDLFRWMDFNIAMHVVAILVLAGALYATIKRD</sequence>
<accession>A0ABQ1JMI1</accession>